<evidence type="ECO:0000256" key="1">
    <source>
        <dbReference type="ARBA" id="ARBA00004141"/>
    </source>
</evidence>
<dbReference type="InterPro" id="IPR002293">
    <property type="entry name" value="AA/rel_permease1"/>
</dbReference>
<keyword evidence="4 6" id="KW-1133">Transmembrane helix</keyword>
<dbReference type="GO" id="GO:0015171">
    <property type="term" value="F:amino acid transmembrane transporter activity"/>
    <property type="evidence" value="ECO:0007669"/>
    <property type="project" value="TreeGrafter"/>
</dbReference>
<protein>
    <recommendedName>
        <fullName evidence="7">Cationic amino acid transporter C-terminal domain-containing protein</fullName>
    </recommendedName>
</protein>
<gene>
    <name evidence="8" type="ORF">FEM48_Zijuj03G0036800</name>
</gene>
<feature type="transmembrane region" description="Helical" evidence="6">
    <location>
        <begin position="475"/>
        <end position="493"/>
    </location>
</feature>
<evidence type="ECO:0000256" key="5">
    <source>
        <dbReference type="ARBA" id="ARBA00023136"/>
    </source>
</evidence>
<dbReference type="PANTHER" id="PTHR43243">
    <property type="entry name" value="INNER MEMBRANE TRANSPORTER YGJI-RELATED"/>
    <property type="match status" value="1"/>
</dbReference>
<dbReference type="OrthoDB" id="3900342at2759"/>
<feature type="domain" description="Cationic amino acid transporter C-terminal" evidence="7">
    <location>
        <begin position="506"/>
        <end position="556"/>
    </location>
</feature>
<feature type="transmembrane region" description="Helical" evidence="6">
    <location>
        <begin position="250"/>
        <end position="269"/>
    </location>
</feature>
<feature type="transmembrane region" description="Helical" evidence="6">
    <location>
        <begin position="89"/>
        <end position="111"/>
    </location>
</feature>
<feature type="transmembrane region" description="Helical" evidence="6">
    <location>
        <begin position="123"/>
        <end position="143"/>
    </location>
</feature>
<keyword evidence="5 6" id="KW-0472">Membrane</keyword>
<feature type="transmembrane region" description="Helical" evidence="6">
    <location>
        <begin position="533"/>
        <end position="551"/>
    </location>
</feature>
<dbReference type="AlphaFoldDB" id="A0A978VMY8"/>
<feature type="transmembrane region" description="Helical" evidence="6">
    <location>
        <begin position="389"/>
        <end position="407"/>
    </location>
</feature>
<dbReference type="Gene3D" id="1.20.1740.10">
    <property type="entry name" value="Amino acid/polyamine transporter I"/>
    <property type="match status" value="1"/>
</dbReference>
<proteinExistence type="inferred from homology"/>
<keyword evidence="3 6" id="KW-0812">Transmembrane</keyword>
<comment type="similarity">
    <text evidence="2">Belongs to the amino acid-polyamine-organocation (APC) superfamily. Cationic amino acid transporter (CAT) (TC 2.A.3.3) family.</text>
</comment>
<dbReference type="PANTHER" id="PTHR43243:SF41">
    <property type="entry name" value="CATIONIC AMINO ACID TRANSPORTER 7, CHLOROPLASTIC"/>
    <property type="match status" value="1"/>
</dbReference>
<dbReference type="InterPro" id="IPR029485">
    <property type="entry name" value="CAT_C"/>
</dbReference>
<evidence type="ECO:0000256" key="6">
    <source>
        <dbReference type="SAM" id="Phobius"/>
    </source>
</evidence>
<feature type="transmembrane region" description="Helical" evidence="6">
    <location>
        <begin position="413"/>
        <end position="434"/>
    </location>
</feature>
<dbReference type="EMBL" id="JAEACU010000003">
    <property type="protein sequence ID" value="KAH7536913.1"/>
    <property type="molecule type" value="Genomic_DNA"/>
</dbReference>
<feature type="transmembrane region" description="Helical" evidence="6">
    <location>
        <begin position="185"/>
        <end position="202"/>
    </location>
</feature>
<feature type="transmembrane region" description="Helical" evidence="6">
    <location>
        <begin position="289"/>
        <end position="309"/>
    </location>
</feature>
<name>A0A978VMY8_ZIZJJ</name>
<evidence type="ECO:0000313" key="9">
    <source>
        <dbReference type="Proteomes" id="UP000813462"/>
    </source>
</evidence>
<evidence type="ECO:0000256" key="2">
    <source>
        <dbReference type="ARBA" id="ARBA00008572"/>
    </source>
</evidence>
<dbReference type="Pfam" id="PF13906">
    <property type="entry name" value="AA_permease_C"/>
    <property type="match status" value="1"/>
</dbReference>
<accession>A0A978VMY8</accession>
<dbReference type="GO" id="GO:0005886">
    <property type="term" value="C:plasma membrane"/>
    <property type="evidence" value="ECO:0007669"/>
    <property type="project" value="TreeGrafter"/>
</dbReference>
<feature type="transmembrane region" description="Helical" evidence="6">
    <location>
        <begin position="446"/>
        <end position="469"/>
    </location>
</feature>
<feature type="transmembrane region" description="Helical" evidence="6">
    <location>
        <begin position="58"/>
        <end position="77"/>
    </location>
</feature>
<organism evidence="8 9">
    <name type="scientific">Ziziphus jujuba var. spinosa</name>
    <dbReference type="NCBI Taxonomy" id="714518"/>
    <lineage>
        <taxon>Eukaryota</taxon>
        <taxon>Viridiplantae</taxon>
        <taxon>Streptophyta</taxon>
        <taxon>Embryophyta</taxon>
        <taxon>Tracheophyta</taxon>
        <taxon>Spermatophyta</taxon>
        <taxon>Magnoliopsida</taxon>
        <taxon>eudicotyledons</taxon>
        <taxon>Gunneridae</taxon>
        <taxon>Pentapetalae</taxon>
        <taxon>rosids</taxon>
        <taxon>fabids</taxon>
        <taxon>Rosales</taxon>
        <taxon>Rhamnaceae</taxon>
        <taxon>Paliureae</taxon>
        <taxon>Ziziphus</taxon>
    </lineage>
</organism>
<sequence>METHSSSSSFSSFRVYLRSLSQTPSRLVCRACSVSTSFEEMSRVRARSGSDMIKSLRWFDLVGFGIGGMVGAGVFVTTGRASRLNAGPAVVISYAIAGLCALLSAFCYTEFAVDMPVAGGAFSYLRVTFGEFAAFLTGANLVMDYVMSNAAVARGFTAYLGTAIGVSTEKWRITVVGLPKGFDEIDVVAVIVVLAVTLIICYSTRESSVVNMVLTALHILFIIFVILVGFWKGEWKNFTEPGDPAHPSGFFPFGASGVFSGAAMVYLSYIGYDAVSTMAEEVRDPVKDIPIGVSGSVIIVTVLYCLMAASMSKLLPYDMIDADDPFSAAFRGKSDGWRWVSNVIGVGASFGILTSLLVAMLGQARYMCVIGRSSVVPAWFARVHPKTSTPVNASAFLGIFTALIALFTDLNVLLNLVSIGTLFVFYMVANAVIYRRYVAVGTTNPWPTLSFLCSFSFTAIIFTLIWHFAPSGKPKGFMLFASAVIAIAILQLFHCMVPQVSKPQFWGVPLMPWIPSTSIFLNIFLLGSLDRPSYVRFGFFSALAVLVYVFYSVHASFDAEGDGSLILKNVQINMEAEEVKDQSLKV</sequence>
<evidence type="ECO:0000256" key="3">
    <source>
        <dbReference type="ARBA" id="ARBA00022692"/>
    </source>
</evidence>
<comment type="caution">
    <text evidence="8">The sequence shown here is derived from an EMBL/GenBank/DDBJ whole genome shotgun (WGS) entry which is preliminary data.</text>
</comment>
<dbReference type="Pfam" id="PF13520">
    <property type="entry name" value="AA_permease_2"/>
    <property type="match status" value="1"/>
</dbReference>
<comment type="subcellular location">
    <subcellularLocation>
        <location evidence="1">Membrane</location>
        <topology evidence="1">Multi-pass membrane protein</topology>
    </subcellularLocation>
</comment>
<evidence type="ECO:0000313" key="8">
    <source>
        <dbReference type="EMBL" id="KAH7536913.1"/>
    </source>
</evidence>
<feature type="transmembrane region" description="Helical" evidence="6">
    <location>
        <begin position="209"/>
        <end position="230"/>
    </location>
</feature>
<feature type="transmembrane region" description="Helical" evidence="6">
    <location>
        <begin position="505"/>
        <end position="527"/>
    </location>
</feature>
<reference evidence="8" key="1">
    <citation type="journal article" date="2021" name="Front. Plant Sci.">
        <title>Chromosome-Scale Genome Assembly for Chinese Sour Jujube and Insights Into Its Genome Evolution and Domestication Signature.</title>
        <authorList>
            <person name="Shen L.-Y."/>
            <person name="Luo H."/>
            <person name="Wang X.-L."/>
            <person name="Wang X.-M."/>
            <person name="Qiu X.-J."/>
            <person name="Liu H."/>
            <person name="Zhou S.-S."/>
            <person name="Jia K.-H."/>
            <person name="Nie S."/>
            <person name="Bao Y.-T."/>
            <person name="Zhang R.-G."/>
            <person name="Yun Q.-Z."/>
            <person name="Chai Y.-H."/>
            <person name="Lu J.-Y."/>
            <person name="Li Y."/>
            <person name="Zhao S.-W."/>
            <person name="Mao J.-F."/>
            <person name="Jia S.-G."/>
            <person name="Mao Y.-M."/>
        </authorList>
    </citation>
    <scope>NUCLEOTIDE SEQUENCE</scope>
    <source>
        <strain evidence="8">AT0</strain>
        <tissue evidence="8">Leaf</tissue>
    </source>
</reference>
<dbReference type="Proteomes" id="UP000813462">
    <property type="component" value="Unassembled WGS sequence"/>
</dbReference>
<evidence type="ECO:0000256" key="4">
    <source>
        <dbReference type="ARBA" id="ARBA00022989"/>
    </source>
</evidence>
<feature type="transmembrane region" description="Helical" evidence="6">
    <location>
        <begin position="339"/>
        <end position="362"/>
    </location>
</feature>
<evidence type="ECO:0000259" key="7">
    <source>
        <dbReference type="Pfam" id="PF13906"/>
    </source>
</evidence>